<accession>A0A7X2IY76</accession>
<dbReference type="OrthoDB" id="9805989at2"/>
<reference evidence="2 3" key="1">
    <citation type="submission" date="2019-11" db="EMBL/GenBank/DDBJ databases">
        <title>Bacillus lacus genome.</title>
        <authorList>
            <person name="Allen C.J."/>
            <person name="Newman J.D."/>
        </authorList>
    </citation>
    <scope>NUCLEOTIDE SEQUENCE [LARGE SCALE GENOMIC DNA]</scope>
    <source>
        <strain evidence="2 3">KCTC 33946</strain>
    </source>
</reference>
<feature type="transmembrane region" description="Helical" evidence="1">
    <location>
        <begin position="179"/>
        <end position="198"/>
    </location>
</feature>
<dbReference type="Proteomes" id="UP000448867">
    <property type="component" value="Unassembled WGS sequence"/>
</dbReference>
<keyword evidence="3" id="KW-1185">Reference proteome</keyword>
<keyword evidence="1" id="KW-0472">Membrane</keyword>
<name>A0A7X2IY76_9BACI</name>
<feature type="transmembrane region" description="Helical" evidence="1">
    <location>
        <begin position="116"/>
        <end position="135"/>
    </location>
</feature>
<evidence type="ECO:0000256" key="1">
    <source>
        <dbReference type="SAM" id="Phobius"/>
    </source>
</evidence>
<feature type="transmembrane region" description="Helical" evidence="1">
    <location>
        <begin position="12"/>
        <end position="31"/>
    </location>
</feature>
<comment type="caution">
    <text evidence="2">The sequence shown here is derived from an EMBL/GenBank/DDBJ whole genome shotgun (WGS) entry which is preliminary data.</text>
</comment>
<evidence type="ECO:0000313" key="3">
    <source>
        <dbReference type="Proteomes" id="UP000448867"/>
    </source>
</evidence>
<dbReference type="Pfam" id="PF07556">
    <property type="entry name" value="DUF1538"/>
    <property type="match status" value="1"/>
</dbReference>
<dbReference type="EMBL" id="WKKI01000009">
    <property type="protein sequence ID" value="MRX71985.1"/>
    <property type="molecule type" value="Genomic_DNA"/>
</dbReference>
<feature type="transmembrane region" description="Helical" evidence="1">
    <location>
        <begin position="210"/>
        <end position="228"/>
    </location>
</feature>
<proteinExistence type="predicted"/>
<dbReference type="AlphaFoldDB" id="A0A7X2IY76"/>
<dbReference type="InterPro" id="IPR011435">
    <property type="entry name" value="UmpAB"/>
</dbReference>
<protein>
    <submittedName>
        <fullName evidence="2">DUF1538 domain-containing protein</fullName>
    </submittedName>
</protein>
<feature type="transmembrane region" description="Helical" evidence="1">
    <location>
        <begin position="147"/>
        <end position="167"/>
    </location>
</feature>
<organism evidence="2 3">
    <name type="scientific">Metabacillus lacus</name>
    <dbReference type="NCBI Taxonomy" id="1983721"/>
    <lineage>
        <taxon>Bacteria</taxon>
        <taxon>Bacillati</taxon>
        <taxon>Bacillota</taxon>
        <taxon>Bacilli</taxon>
        <taxon>Bacillales</taxon>
        <taxon>Bacillaceae</taxon>
        <taxon>Metabacillus</taxon>
    </lineage>
</organism>
<evidence type="ECO:0000313" key="2">
    <source>
        <dbReference type="EMBL" id="MRX71985.1"/>
    </source>
</evidence>
<dbReference type="RefSeq" id="WP_154307125.1">
    <property type="nucleotide sequence ID" value="NZ_WKKI01000009.1"/>
</dbReference>
<gene>
    <name evidence="2" type="ORF">GJU40_07345</name>
</gene>
<sequence length="229" mass="24280">MDQIKESVREVMLAILPVAVVVILLQFTIIWLPTEMFIQFLVGLLMVMLGFIFFLVGVHMGLLPIGEKIGEVLPKSNKMLLVIFTAFLLGFSVTVAEPDVRVLASQVGEVSEGQISSNMLILAVALGVGVFIAIAMAQTIYKIPIHYLLIGGYGIVFILASFTPASFRSISFDAGGVTTGPITVPFILALGIGVASVINKDSSSKEGFGLVALASIGPIIAVLLLGVFI</sequence>
<feature type="transmembrane region" description="Helical" evidence="1">
    <location>
        <begin position="37"/>
        <end position="58"/>
    </location>
</feature>
<keyword evidence="1" id="KW-1133">Transmembrane helix</keyword>
<keyword evidence="1" id="KW-0812">Transmembrane</keyword>
<feature type="transmembrane region" description="Helical" evidence="1">
    <location>
        <begin position="79"/>
        <end position="96"/>
    </location>
</feature>